<protein>
    <submittedName>
        <fullName evidence="1">Uncharacterized protein</fullName>
    </submittedName>
</protein>
<proteinExistence type="predicted"/>
<evidence type="ECO:0000313" key="1">
    <source>
        <dbReference type="EMBL" id="KGK33438.1"/>
    </source>
</evidence>
<dbReference type="Proteomes" id="UP000029867">
    <property type="component" value="Unassembled WGS sequence"/>
</dbReference>
<dbReference type="EMBL" id="JQFK01001866">
    <property type="protein sequence ID" value="KGK33438.1"/>
    <property type="molecule type" value="Genomic_DNA"/>
</dbReference>
<reference evidence="2" key="1">
    <citation type="journal article" date="2014" name="Microb. Cell Fact.">
        <title>Exploiting Issatchenkia orientalis SD108 for succinic acid production.</title>
        <authorList>
            <person name="Xiao H."/>
            <person name="Shao Z."/>
            <person name="Jiang Y."/>
            <person name="Dole S."/>
            <person name="Zhao H."/>
        </authorList>
    </citation>
    <scope>NUCLEOTIDE SEQUENCE [LARGE SCALE GENOMIC DNA]</scope>
    <source>
        <strain evidence="2">SD108</strain>
    </source>
</reference>
<accession>A0A099NL71</accession>
<comment type="caution">
    <text evidence="1">The sequence shown here is derived from an EMBL/GenBank/DDBJ whole genome shotgun (WGS) entry which is preliminary data.</text>
</comment>
<evidence type="ECO:0000313" key="2">
    <source>
        <dbReference type="Proteomes" id="UP000029867"/>
    </source>
</evidence>
<dbReference type="HOGENOM" id="CLU_3019878_0_0_1"/>
<dbReference type="AlphaFoldDB" id="A0A099NL71"/>
<feature type="non-terminal residue" evidence="1">
    <location>
        <position position="1"/>
    </location>
</feature>
<gene>
    <name evidence="1" type="ORF">JL09_g6615</name>
</gene>
<sequence>HQELFGGRNVTKITSLAIIESKISNPLKSCYSTHFELIVKLGILIRMRALSLYLKL</sequence>
<name>A0A099NL71_PICKU</name>
<organism evidence="1 2">
    <name type="scientific">Pichia kudriavzevii</name>
    <name type="common">Yeast</name>
    <name type="synonym">Issatchenkia orientalis</name>
    <dbReference type="NCBI Taxonomy" id="4909"/>
    <lineage>
        <taxon>Eukaryota</taxon>
        <taxon>Fungi</taxon>
        <taxon>Dikarya</taxon>
        <taxon>Ascomycota</taxon>
        <taxon>Saccharomycotina</taxon>
        <taxon>Pichiomycetes</taxon>
        <taxon>Pichiales</taxon>
        <taxon>Pichiaceae</taxon>
        <taxon>Pichia</taxon>
    </lineage>
</organism>